<comment type="caution">
    <text evidence="2">The sequence shown here is derived from an EMBL/GenBank/DDBJ whole genome shotgun (WGS) entry which is preliminary data.</text>
</comment>
<sequence>MKKLAARDFEDILQCAMPCFEHLFPKKKDDKVVQDLLFDLATWHAYAKLRLHTDSTVASLRETTRQLGQSLRAFHKAAEKFDTHETPKEMAARQRREAQKKKKLQEKRSQAATDGTDESEDTKSGKAKSGKGAKKGKNRKNRKKKKKTGALQKPPNIDTPKFHFIGDYVESILEYGTTDSYSTRNSECQHQQVKHFYRRSSKQNYTKQAVHHERCSRVIRIMGRSVPTVPISRKRKKTVKKVTTFARQSERLDKTDPTVRYHMASGQENRVYLADIEFVDEDGEEDPALKDFVPKLWDHLLHRVYGPDSNTEYTTSERSNLSLINDCLYPHRILRVNYNTYDRRRSQDSISTRTHPDIIMLNPAAADSEDVHPYLYGQVLAVCHTHVQVRPSVLTKKLPVARRMDFLWVRYYELDTTYAAGFGAKRLYRVSFPPASDTNAFGFLDPADVIRGAHIIPAFDHGAADPRTSLPSWSSGRQVEMLTTSGTRERETEDWKYYHINKFVDRDFFMRYRGGAVGHIQFHQYQRYFEKDAGLDEQDLPQYDGNGEEIISLFSSSSDDEAEPEEPQATLEDSEESGSDETDSSGSDEEDVEVVVSEDDEHADVEGDDAKWDLDDFATA</sequence>
<protein>
    <recommendedName>
        <fullName evidence="4">HNH nuclease domain-containing protein</fullName>
    </recommendedName>
</protein>
<dbReference type="EMBL" id="JBAHYK010003304">
    <property type="protein sequence ID" value="KAL0563662.1"/>
    <property type="molecule type" value="Genomic_DNA"/>
</dbReference>
<organism evidence="2 3">
    <name type="scientific">Marasmius crinis-equi</name>
    <dbReference type="NCBI Taxonomy" id="585013"/>
    <lineage>
        <taxon>Eukaryota</taxon>
        <taxon>Fungi</taxon>
        <taxon>Dikarya</taxon>
        <taxon>Basidiomycota</taxon>
        <taxon>Agaricomycotina</taxon>
        <taxon>Agaricomycetes</taxon>
        <taxon>Agaricomycetidae</taxon>
        <taxon>Agaricales</taxon>
        <taxon>Marasmiineae</taxon>
        <taxon>Marasmiaceae</taxon>
        <taxon>Marasmius</taxon>
    </lineage>
</organism>
<proteinExistence type="predicted"/>
<keyword evidence="3" id="KW-1185">Reference proteome</keyword>
<evidence type="ECO:0000313" key="2">
    <source>
        <dbReference type="EMBL" id="KAL0563662.1"/>
    </source>
</evidence>
<evidence type="ECO:0000256" key="1">
    <source>
        <dbReference type="SAM" id="MobiDB-lite"/>
    </source>
</evidence>
<name>A0ABR3ELA7_9AGAR</name>
<dbReference type="Proteomes" id="UP001465976">
    <property type="component" value="Unassembled WGS sequence"/>
</dbReference>
<accession>A0ABR3ELA7</accession>
<gene>
    <name evidence="2" type="ORF">V5O48_018402</name>
</gene>
<feature type="region of interest" description="Disordered" evidence="1">
    <location>
        <begin position="555"/>
        <end position="620"/>
    </location>
</feature>
<feature type="compositionally biased region" description="Basic and acidic residues" evidence="1">
    <location>
        <begin position="78"/>
        <end position="97"/>
    </location>
</feature>
<feature type="compositionally biased region" description="Basic and acidic residues" evidence="1">
    <location>
        <begin position="604"/>
        <end position="614"/>
    </location>
</feature>
<feature type="compositionally biased region" description="Basic residues" evidence="1">
    <location>
        <begin position="125"/>
        <end position="148"/>
    </location>
</feature>
<feature type="compositionally biased region" description="Acidic residues" evidence="1">
    <location>
        <begin position="558"/>
        <end position="603"/>
    </location>
</feature>
<feature type="region of interest" description="Disordered" evidence="1">
    <location>
        <begin position="78"/>
        <end position="162"/>
    </location>
</feature>
<evidence type="ECO:0008006" key="4">
    <source>
        <dbReference type="Google" id="ProtNLM"/>
    </source>
</evidence>
<reference evidence="2 3" key="1">
    <citation type="submission" date="2024-02" db="EMBL/GenBank/DDBJ databases">
        <title>A draft genome for the cacao thread blight pathogen Marasmius crinis-equi.</title>
        <authorList>
            <person name="Cohen S.P."/>
            <person name="Baruah I.K."/>
            <person name="Amoako-Attah I."/>
            <person name="Bukari Y."/>
            <person name="Meinhardt L.W."/>
            <person name="Bailey B.A."/>
        </authorList>
    </citation>
    <scope>NUCLEOTIDE SEQUENCE [LARGE SCALE GENOMIC DNA]</scope>
    <source>
        <strain evidence="2 3">GH-76</strain>
    </source>
</reference>
<evidence type="ECO:0000313" key="3">
    <source>
        <dbReference type="Proteomes" id="UP001465976"/>
    </source>
</evidence>